<organism evidence="1 2">
    <name type="scientific">Choristoneura fumiferana</name>
    <name type="common">Spruce budworm moth</name>
    <name type="synonym">Archips fumiferana</name>
    <dbReference type="NCBI Taxonomy" id="7141"/>
    <lineage>
        <taxon>Eukaryota</taxon>
        <taxon>Metazoa</taxon>
        <taxon>Ecdysozoa</taxon>
        <taxon>Arthropoda</taxon>
        <taxon>Hexapoda</taxon>
        <taxon>Insecta</taxon>
        <taxon>Pterygota</taxon>
        <taxon>Neoptera</taxon>
        <taxon>Endopterygota</taxon>
        <taxon>Lepidoptera</taxon>
        <taxon>Glossata</taxon>
        <taxon>Ditrysia</taxon>
        <taxon>Tortricoidea</taxon>
        <taxon>Tortricidae</taxon>
        <taxon>Tortricinae</taxon>
        <taxon>Choristoneura</taxon>
    </lineage>
</organism>
<comment type="caution">
    <text evidence="1">The sequence shown here is derived from an EMBL/GenBank/DDBJ whole genome shotgun (WGS) entry which is preliminary data.</text>
</comment>
<gene>
    <name evidence="1" type="ORF">MSG28_010822</name>
</gene>
<dbReference type="EMBL" id="CM046118">
    <property type="protein sequence ID" value="KAI8438204.1"/>
    <property type="molecule type" value="Genomic_DNA"/>
</dbReference>
<evidence type="ECO:0000313" key="2">
    <source>
        <dbReference type="Proteomes" id="UP001064048"/>
    </source>
</evidence>
<keyword evidence="2" id="KW-1185">Reference proteome</keyword>
<evidence type="ECO:0000313" key="1">
    <source>
        <dbReference type="EMBL" id="KAI8438204.1"/>
    </source>
</evidence>
<name>A0ACC0KPD5_CHOFU</name>
<proteinExistence type="predicted"/>
<protein>
    <submittedName>
        <fullName evidence="1">Uncharacterized protein</fullName>
    </submittedName>
</protein>
<dbReference type="Proteomes" id="UP001064048">
    <property type="component" value="Chromosome 18"/>
</dbReference>
<reference evidence="1 2" key="1">
    <citation type="journal article" date="2022" name="Genome Biol. Evol.">
        <title>The Spruce Budworm Genome: Reconstructing the Evolutionary History of Antifreeze Proteins.</title>
        <authorList>
            <person name="Beliveau C."/>
            <person name="Gagne P."/>
            <person name="Picq S."/>
            <person name="Vernygora O."/>
            <person name="Keeling C.I."/>
            <person name="Pinkney K."/>
            <person name="Doucet D."/>
            <person name="Wen F."/>
            <person name="Johnston J.S."/>
            <person name="Maaroufi H."/>
            <person name="Boyle B."/>
            <person name="Laroche J."/>
            <person name="Dewar K."/>
            <person name="Juretic N."/>
            <person name="Blackburn G."/>
            <person name="Nisole A."/>
            <person name="Brunet B."/>
            <person name="Brandao M."/>
            <person name="Lumley L."/>
            <person name="Duan J."/>
            <person name="Quan G."/>
            <person name="Lucarotti C.J."/>
            <person name="Roe A.D."/>
            <person name="Sperling F.A.H."/>
            <person name="Levesque R.C."/>
            <person name="Cusson M."/>
        </authorList>
    </citation>
    <scope>NUCLEOTIDE SEQUENCE [LARGE SCALE GENOMIC DNA]</scope>
    <source>
        <strain evidence="1">Glfc:IPQL:Cfum</strain>
    </source>
</reference>
<sequence>MMSFVNTEFIDFTVQHQEFWITWFGGVIHVGFGDQTNPFMWCNYVREENILCGYNAAWVKTEGAKIPQNAFIAGTSEVRQEPLYIGRAEHDGCLINGKIHVIHGTCFLPYYGEEIVVYSYEILVVPDVNFRGTLADVACTINL</sequence>
<accession>A0ACC0KPD5</accession>